<dbReference type="GO" id="GO:0005737">
    <property type="term" value="C:cytoplasm"/>
    <property type="evidence" value="ECO:0007669"/>
    <property type="project" value="UniProtKB-SubCell"/>
</dbReference>
<feature type="domain" description="SH3" evidence="6">
    <location>
        <begin position="125"/>
        <end position="186"/>
    </location>
</feature>
<dbReference type="PANTHER" id="PTHR47174">
    <property type="entry name" value="BRIDGING INTEGRATOR 3"/>
    <property type="match status" value="1"/>
</dbReference>
<reference evidence="7 8" key="2">
    <citation type="submission" date="2018-11" db="EMBL/GenBank/DDBJ databases">
        <authorList>
            <consortium name="Pathogen Informatics"/>
        </authorList>
    </citation>
    <scope>NUCLEOTIDE SEQUENCE [LARGE SCALE GENOMIC DNA]</scope>
</reference>
<dbReference type="SUPFAM" id="SSF50044">
    <property type="entry name" value="SH3-domain"/>
    <property type="match status" value="1"/>
</dbReference>
<dbReference type="EMBL" id="UZAM01018432">
    <property type="protein sequence ID" value="VDP50660.1"/>
    <property type="molecule type" value="Genomic_DNA"/>
</dbReference>
<dbReference type="SMART" id="SM00326">
    <property type="entry name" value="SH3"/>
    <property type="match status" value="1"/>
</dbReference>
<dbReference type="AlphaFoldDB" id="A0A183J9W2"/>
<dbReference type="InterPro" id="IPR001452">
    <property type="entry name" value="SH3_domain"/>
</dbReference>
<dbReference type="InterPro" id="IPR046982">
    <property type="entry name" value="BIN3/RVS161-like"/>
</dbReference>
<dbReference type="GO" id="GO:0097320">
    <property type="term" value="P:plasma membrane tubulation"/>
    <property type="evidence" value="ECO:0007669"/>
    <property type="project" value="TreeGrafter"/>
</dbReference>
<evidence type="ECO:0000256" key="5">
    <source>
        <dbReference type="SAM" id="MobiDB-lite"/>
    </source>
</evidence>
<evidence type="ECO:0000259" key="6">
    <source>
        <dbReference type="PROSITE" id="PS50002"/>
    </source>
</evidence>
<evidence type="ECO:0000256" key="4">
    <source>
        <dbReference type="PROSITE-ProRule" id="PRU00192"/>
    </source>
</evidence>
<accession>A0A183J9W2</accession>
<dbReference type="OrthoDB" id="5983572at2759"/>
<dbReference type="GO" id="GO:0008289">
    <property type="term" value="F:lipid binding"/>
    <property type="evidence" value="ECO:0007669"/>
    <property type="project" value="TreeGrafter"/>
</dbReference>
<dbReference type="Proteomes" id="UP000270296">
    <property type="component" value="Unassembled WGS sequence"/>
</dbReference>
<dbReference type="Gene3D" id="2.30.30.40">
    <property type="entry name" value="SH3 Domains"/>
    <property type="match status" value="1"/>
</dbReference>
<evidence type="ECO:0000313" key="9">
    <source>
        <dbReference type="WBParaSite" id="SBAD_0001307001-mRNA-1"/>
    </source>
</evidence>
<dbReference type="GO" id="GO:0051666">
    <property type="term" value="P:actin cortical patch localization"/>
    <property type="evidence" value="ECO:0007669"/>
    <property type="project" value="InterPro"/>
</dbReference>
<comment type="subcellular location">
    <subcellularLocation>
        <location evidence="1">Cytoplasm</location>
    </subcellularLocation>
</comment>
<sequence length="191" mass="19441">MGNCCLKNDGKLSEPATNASSSSVKTFARKPVPGSDVFNNGTGGSSSAKFLAAGNGGSGDTAASTISVASSDARVVLDATNPVVSPSSVDQTSAATPTTTVTVAAAGEKLDAKVATAASATGGEADRKTFIALYRYDARTAEDLSFSKGDHLQILDNSQGDWWFARCLKTGKCGYVPSNFVAEVDTLAAET</sequence>
<dbReference type="FunFam" id="2.30.30.40:FF:000208">
    <property type="entry name" value="Tyrosine-protein kinase"/>
    <property type="match status" value="1"/>
</dbReference>
<feature type="compositionally biased region" description="Polar residues" evidence="5">
    <location>
        <begin position="15"/>
        <end position="25"/>
    </location>
</feature>
<protein>
    <submittedName>
        <fullName evidence="9">SH3 domain-containing protein</fullName>
    </submittedName>
</protein>
<dbReference type="Pfam" id="PF00018">
    <property type="entry name" value="SH3_1"/>
    <property type="match status" value="1"/>
</dbReference>
<dbReference type="WBParaSite" id="SBAD_0001307001-mRNA-1">
    <property type="protein sequence ID" value="SBAD_0001307001-mRNA-1"/>
    <property type="gene ID" value="SBAD_0001307001"/>
</dbReference>
<keyword evidence="3" id="KW-0963">Cytoplasm</keyword>
<evidence type="ECO:0000256" key="1">
    <source>
        <dbReference type="ARBA" id="ARBA00004496"/>
    </source>
</evidence>
<organism evidence="9">
    <name type="scientific">Soboliphyme baturini</name>
    <dbReference type="NCBI Taxonomy" id="241478"/>
    <lineage>
        <taxon>Eukaryota</taxon>
        <taxon>Metazoa</taxon>
        <taxon>Ecdysozoa</taxon>
        <taxon>Nematoda</taxon>
        <taxon>Enoplea</taxon>
        <taxon>Dorylaimia</taxon>
        <taxon>Dioctophymatida</taxon>
        <taxon>Dioctophymatoidea</taxon>
        <taxon>Soboliphymatidae</taxon>
        <taxon>Soboliphyme</taxon>
    </lineage>
</organism>
<feature type="region of interest" description="Disordered" evidence="5">
    <location>
        <begin position="1"/>
        <end position="40"/>
    </location>
</feature>
<keyword evidence="2 4" id="KW-0728">SH3 domain</keyword>
<reference evidence="9" key="1">
    <citation type="submission" date="2016-06" db="UniProtKB">
        <authorList>
            <consortium name="WormBaseParasite"/>
        </authorList>
    </citation>
    <scope>IDENTIFICATION</scope>
</reference>
<dbReference type="PRINTS" id="PR00452">
    <property type="entry name" value="SH3DOMAIN"/>
</dbReference>
<dbReference type="GO" id="GO:0015629">
    <property type="term" value="C:actin cytoskeleton"/>
    <property type="evidence" value="ECO:0007669"/>
    <property type="project" value="TreeGrafter"/>
</dbReference>
<keyword evidence="8" id="KW-1185">Reference proteome</keyword>
<dbReference type="PROSITE" id="PS50002">
    <property type="entry name" value="SH3"/>
    <property type="match status" value="1"/>
</dbReference>
<evidence type="ECO:0000256" key="3">
    <source>
        <dbReference type="ARBA" id="ARBA00022490"/>
    </source>
</evidence>
<dbReference type="CDD" id="cd11845">
    <property type="entry name" value="SH3_Src_like"/>
    <property type="match status" value="1"/>
</dbReference>
<evidence type="ECO:0000256" key="2">
    <source>
        <dbReference type="ARBA" id="ARBA00022443"/>
    </source>
</evidence>
<proteinExistence type="predicted"/>
<dbReference type="PANTHER" id="PTHR47174:SF3">
    <property type="entry name" value="BRIDGING INTEGRATOR 3"/>
    <property type="match status" value="1"/>
</dbReference>
<evidence type="ECO:0000313" key="7">
    <source>
        <dbReference type="EMBL" id="VDP50660.1"/>
    </source>
</evidence>
<evidence type="ECO:0000313" key="8">
    <source>
        <dbReference type="Proteomes" id="UP000270296"/>
    </source>
</evidence>
<name>A0A183J9W2_9BILA</name>
<dbReference type="GO" id="GO:0006897">
    <property type="term" value="P:endocytosis"/>
    <property type="evidence" value="ECO:0007669"/>
    <property type="project" value="InterPro"/>
</dbReference>
<gene>
    <name evidence="7" type="ORF">SBAD_LOCUS12660</name>
</gene>
<dbReference type="InterPro" id="IPR036028">
    <property type="entry name" value="SH3-like_dom_sf"/>
</dbReference>